<dbReference type="UniPathway" id="UPA00378"/>
<comment type="subcellular location">
    <subcellularLocation>
        <location evidence="1 17">Golgi apparatus membrane</location>
        <topology evidence="1 17">Single-pass type II membrane protein</topology>
    </subcellularLocation>
</comment>
<keyword evidence="10 17" id="KW-0333">Golgi apparatus</keyword>
<reference evidence="19" key="2">
    <citation type="submission" date="2025-09" db="UniProtKB">
        <authorList>
            <consortium name="Ensembl"/>
        </authorList>
    </citation>
    <scope>IDENTIFICATION</scope>
</reference>
<proteinExistence type="inferred from homology"/>
<evidence type="ECO:0000313" key="19">
    <source>
        <dbReference type="Ensembl" id="ENSEBUP00000000438.1"/>
    </source>
</evidence>
<comment type="function">
    <text evidence="13 17">Initiates complex N-linked carbohydrate formation. Essential for the conversion of high-mannose to hybrid and complex N-glycans.</text>
</comment>
<evidence type="ECO:0000256" key="17">
    <source>
        <dbReference type="RuleBase" id="RU368119"/>
    </source>
</evidence>
<evidence type="ECO:0000256" key="14">
    <source>
        <dbReference type="ARBA" id="ARBA00038949"/>
    </source>
</evidence>
<dbReference type="InterPro" id="IPR029044">
    <property type="entry name" value="Nucleotide-diphossugar_trans"/>
</dbReference>
<evidence type="ECO:0000256" key="11">
    <source>
        <dbReference type="ARBA" id="ARBA00023136"/>
    </source>
</evidence>
<keyword evidence="4 17" id="KW-0328">Glycosyltransferase</keyword>
<evidence type="ECO:0000256" key="12">
    <source>
        <dbReference type="ARBA" id="ARBA00023211"/>
    </source>
</evidence>
<keyword evidence="6" id="KW-0812">Transmembrane</keyword>
<dbReference type="GeneTree" id="ENSGT00530000063632"/>
<reference evidence="19" key="1">
    <citation type="submission" date="2025-08" db="UniProtKB">
        <authorList>
            <consortium name="Ensembl"/>
        </authorList>
    </citation>
    <scope>IDENTIFICATION</scope>
</reference>
<comment type="catalytic activity">
    <reaction evidence="16 17">
        <text>N(4)-(alpha-D-Man-(1-&gt;3)-[alpha-D-Man-(1-&gt;3)-[alpha-D-Man-(1-&gt;6)]-alpha-D-Man-(1-&gt;6)]-beta-D-Man-(1-&gt;4)-beta-D-GlcNAc-(1-&gt;4)-beta-D-GlcNAc)-L-asparaginyl-[protein] (N-glucan mannose isomer 5A1,2) + UDP-N-acetyl-alpha-D-glucosamine = N(4)-{beta-D-GlcNAc-(1-&gt;2)-alpha-D-Man-(1-&gt;3)-[alpha-D-Man-(1-&gt;3)-[alpha-D-Man-(1-&gt;6)]-alpha-D-Man-(1-&gt;6)]-beta-D-Man-(1-&gt;4)-beta-D-GlcNAc-(1-&gt;4)-beta-D-GlcNAc}-L-asparaginyl-[protein] + UDP + H(+)</text>
        <dbReference type="Rhea" id="RHEA:11456"/>
        <dbReference type="Rhea" id="RHEA-COMP:14367"/>
        <dbReference type="Rhea" id="RHEA-COMP:14368"/>
        <dbReference type="ChEBI" id="CHEBI:15378"/>
        <dbReference type="ChEBI" id="CHEBI:57705"/>
        <dbReference type="ChEBI" id="CHEBI:58223"/>
        <dbReference type="ChEBI" id="CHEBI:59087"/>
        <dbReference type="ChEBI" id="CHEBI:60625"/>
        <dbReference type="EC" id="2.4.1.101"/>
    </reaction>
</comment>
<dbReference type="PANTHER" id="PTHR10468:SF0">
    <property type="entry name" value="ALPHA-1,3-MANNOSYL-GLYCOPROTEIN 2-BETA-N-ACETYLGLUCOSAMINYLTRANSFERASE"/>
    <property type="match status" value="1"/>
</dbReference>
<comment type="cofactor">
    <cofactor evidence="17">
        <name>Mn(2+)</name>
        <dbReference type="ChEBI" id="CHEBI:29035"/>
    </cofactor>
    <text evidence="17">The cofactor is mostly bound to the substrate.</text>
</comment>
<keyword evidence="20" id="KW-1185">Reference proteome</keyword>
<dbReference type="Ensembl" id="ENSEBUT00000000735.1">
    <property type="protein sequence ID" value="ENSEBUP00000000438.1"/>
    <property type="gene ID" value="ENSEBUG00000000595.1"/>
</dbReference>
<sequence>MRRSCRIFIFAVFASHLALLLFLFSRAGSPSAATFPEQHLLSNSFSHLTSHLELELQQQKRILDMLRPITNRTSKPRQKFPRADAGVAILVVACDRPSISRCLDSLLHSRQELVARGRDSESRILSRFPIFVSLGCNNRPTAQMIIRYKDKVTLLQAPEEVTQFEPKLPPTQKKLTGYYRIATHYKWALQQIFNVMEYEAAVVVEDDLEVSPDFLEYFLATLPLLSTDSSLLCASAWSDNGRPELVEVSRPDLLHRTDFFPGLGWLLRQELWQELEPVWPKAFWDDWLREPAQRKGRQCLRPEVPRSETFGRSGVSQGQFFDRHLRYVRRWRGYVSFSTLALDYLEPKRYAQEMEQRLMAAKEVSSLSELETVAQQDGNEELVLRLSGQNNLAGAVRALGIMGDLKANIARNSYRGLIPLMYRGRRLYLIYQKPSDS</sequence>
<dbReference type="FunFam" id="3.90.550.10:FF:000252">
    <property type="entry name" value="Protein O-linked-mannose beta-1,2-N-acetylglucosaminyltransferase 1"/>
    <property type="match status" value="1"/>
</dbReference>
<organism evidence="19 20">
    <name type="scientific">Eptatretus burgeri</name>
    <name type="common">Inshore hagfish</name>
    <dbReference type="NCBI Taxonomy" id="7764"/>
    <lineage>
        <taxon>Eukaryota</taxon>
        <taxon>Metazoa</taxon>
        <taxon>Chordata</taxon>
        <taxon>Craniata</taxon>
        <taxon>Vertebrata</taxon>
        <taxon>Cyclostomata</taxon>
        <taxon>Myxini</taxon>
        <taxon>Myxiniformes</taxon>
        <taxon>Myxinidae</taxon>
        <taxon>Eptatretinae</taxon>
        <taxon>Eptatretus</taxon>
    </lineage>
</organism>
<accession>A0A8C4NB92</accession>
<evidence type="ECO:0000256" key="7">
    <source>
        <dbReference type="ARBA" id="ARBA00022723"/>
    </source>
</evidence>
<keyword evidence="7 17" id="KW-0479">Metal-binding</keyword>
<dbReference type="Proteomes" id="UP000694388">
    <property type="component" value="Unplaced"/>
</dbReference>
<keyword evidence="8 17" id="KW-0735">Signal-anchor</keyword>
<comment type="similarity">
    <text evidence="3 17">Belongs to the glycosyltransferase 13 family.</text>
</comment>
<evidence type="ECO:0000256" key="15">
    <source>
        <dbReference type="ARBA" id="ARBA00041712"/>
    </source>
</evidence>
<feature type="signal peptide" evidence="18">
    <location>
        <begin position="1"/>
        <end position="32"/>
    </location>
</feature>
<dbReference type="SUPFAM" id="SSF53448">
    <property type="entry name" value="Nucleotide-diphospho-sugar transferases"/>
    <property type="match status" value="1"/>
</dbReference>
<dbReference type="InterPro" id="IPR052261">
    <property type="entry name" value="Glycosyltransferase_13"/>
</dbReference>
<name>A0A8C4NB92_EPTBU</name>
<keyword evidence="11" id="KW-0472">Membrane</keyword>
<dbReference type="InterPro" id="IPR004139">
    <property type="entry name" value="Glyco_trans_13"/>
</dbReference>
<evidence type="ECO:0000256" key="13">
    <source>
        <dbReference type="ARBA" id="ARBA00037706"/>
    </source>
</evidence>
<dbReference type="Gene3D" id="3.90.550.10">
    <property type="entry name" value="Spore Coat Polysaccharide Biosynthesis Protein SpsA, Chain A"/>
    <property type="match status" value="1"/>
</dbReference>
<dbReference type="PANTHER" id="PTHR10468">
    <property type="entry name" value="PROTEIN O-LINKED-MANNOSE BETA-1,2-N-ACETYLGLUCOSAMINYLTRANSFERASE 1/ALPHA-1,3-MANNOSYL-GLYCOPROTEIN 2-BETA-N-ACETYLGLUCOSAMINYLTRANSFERASE"/>
    <property type="match status" value="1"/>
</dbReference>
<keyword evidence="9" id="KW-1133">Transmembrane helix</keyword>
<evidence type="ECO:0000313" key="20">
    <source>
        <dbReference type="Proteomes" id="UP000694388"/>
    </source>
</evidence>
<dbReference type="OMA" id="SHLVEYR"/>
<keyword evidence="5" id="KW-0808">Transferase</keyword>
<dbReference type="EC" id="2.4.1.101" evidence="14 17"/>
<keyword evidence="18" id="KW-0732">Signal</keyword>
<feature type="chain" id="PRO_5034468264" description="Alpha-1,3-mannosyl-glycoprotein 2-beta-N-acetylglucosaminyltransferase" evidence="18">
    <location>
        <begin position="33"/>
        <end position="437"/>
    </location>
</feature>
<dbReference type="GO" id="GO:0000139">
    <property type="term" value="C:Golgi membrane"/>
    <property type="evidence" value="ECO:0007669"/>
    <property type="project" value="UniProtKB-SubCell"/>
</dbReference>
<keyword evidence="12 17" id="KW-0464">Manganese</keyword>
<evidence type="ECO:0000256" key="1">
    <source>
        <dbReference type="ARBA" id="ARBA00004323"/>
    </source>
</evidence>
<evidence type="ECO:0000256" key="3">
    <source>
        <dbReference type="ARBA" id="ARBA00006492"/>
    </source>
</evidence>
<evidence type="ECO:0000256" key="2">
    <source>
        <dbReference type="ARBA" id="ARBA00004922"/>
    </source>
</evidence>
<dbReference type="GO" id="GO:0003827">
    <property type="term" value="F:alpha-1,3-mannosylglycoprotein 2-beta-N-acetylglucosaminyltransferase activity"/>
    <property type="evidence" value="ECO:0007669"/>
    <property type="project" value="UniProtKB-UniRule"/>
</dbReference>
<evidence type="ECO:0000256" key="8">
    <source>
        <dbReference type="ARBA" id="ARBA00022968"/>
    </source>
</evidence>
<comment type="pathway">
    <text evidence="2 17">Protein modification; protein glycosylation.</text>
</comment>
<evidence type="ECO:0000256" key="10">
    <source>
        <dbReference type="ARBA" id="ARBA00023034"/>
    </source>
</evidence>
<evidence type="ECO:0000256" key="18">
    <source>
        <dbReference type="SAM" id="SignalP"/>
    </source>
</evidence>
<protein>
    <recommendedName>
        <fullName evidence="14 17">Alpha-1,3-mannosyl-glycoprotein 2-beta-N-acetylglucosaminyltransferase</fullName>
        <shortName evidence="17">GNT-I</shortName>
        <shortName evidence="17">GlcNAc-T I</shortName>
        <ecNumber evidence="14 17">2.4.1.101</ecNumber>
    </recommendedName>
    <alternativeName>
        <fullName evidence="15 17">N-glycosyl-oligosaccharide-glycoprotein N-acetylglucosaminyltransferase I</fullName>
    </alternativeName>
</protein>
<dbReference type="AlphaFoldDB" id="A0A8C4NB92"/>
<dbReference type="Gene3D" id="3.10.180.20">
    <property type="entry name" value="N-Acetylglucosaminyltransferase I, Domain 2"/>
    <property type="match status" value="1"/>
</dbReference>
<dbReference type="GO" id="GO:0006487">
    <property type="term" value="P:protein N-linked glycosylation"/>
    <property type="evidence" value="ECO:0007669"/>
    <property type="project" value="TreeGrafter"/>
</dbReference>
<evidence type="ECO:0000256" key="16">
    <source>
        <dbReference type="ARBA" id="ARBA00049421"/>
    </source>
</evidence>
<evidence type="ECO:0000256" key="4">
    <source>
        <dbReference type="ARBA" id="ARBA00022676"/>
    </source>
</evidence>
<evidence type="ECO:0000256" key="6">
    <source>
        <dbReference type="ARBA" id="ARBA00022692"/>
    </source>
</evidence>
<dbReference type="Pfam" id="PF03071">
    <property type="entry name" value="GNT-I"/>
    <property type="match status" value="1"/>
</dbReference>
<dbReference type="GO" id="GO:0030145">
    <property type="term" value="F:manganese ion binding"/>
    <property type="evidence" value="ECO:0007669"/>
    <property type="project" value="UniProtKB-UniRule"/>
</dbReference>
<evidence type="ECO:0000256" key="5">
    <source>
        <dbReference type="ARBA" id="ARBA00022679"/>
    </source>
</evidence>
<evidence type="ECO:0000256" key="9">
    <source>
        <dbReference type="ARBA" id="ARBA00022989"/>
    </source>
</evidence>